<keyword evidence="4" id="KW-1185">Reference proteome</keyword>
<evidence type="ECO:0008006" key="5">
    <source>
        <dbReference type="Google" id="ProtNLM"/>
    </source>
</evidence>
<sequence>MKRERFERIERQFAPSDELVEQVLAKAEKLSAGEVTEKPMEGGIFMKNNIIRKSRAIPIVTAAASLVLVFGGAACFGKMGTEKPEVSPHENASESMTVTQKQEEQAENKEKESTADKSDDPQASSAAEKPKDESETKSREWVFLTEEGKDAAWHPDAGEDGSAEAAVRNIDAEVYTNFELDGRGYHYVTGKGENYSELYEDYTFNRNIPNDSYIGEELAHIDMVPWFGDAELTKGAEVYSLRNIDSDHLLAVKFDGSELYYLYAADSFAADSFESFAEAVQLRAVTFGGECVNRSQTYHASREQYLMIDDSTEFNELVFSLSGELVSQPTGEMAWQTFLDVPLFGGSLSFKWYADGYVTVNAFGNEATYNIGADAAGQIIDHISANGHTI</sequence>
<evidence type="ECO:0000313" key="3">
    <source>
        <dbReference type="EMBL" id="EGC03116.1"/>
    </source>
</evidence>
<reference evidence="3 4" key="1">
    <citation type="submission" date="2011-02" db="EMBL/GenBank/DDBJ databases">
        <authorList>
            <person name="Nelson K.E."/>
            <person name="Sutton G."/>
            <person name="Torralba M."/>
            <person name="Durkin S."/>
            <person name="Harkins D."/>
            <person name="Montgomery R."/>
            <person name="Ziemer C."/>
            <person name="Klaassens E."/>
            <person name="Ocuiv P."/>
            <person name="Morrison M."/>
        </authorList>
    </citation>
    <scope>NUCLEOTIDE SEQUENCE [LARGE SCALE GENOMIC DNA]</scope>
    <source>
        <strain evidence="3 4">8</strain>
    </source>
</reference>
<keyword evidence="2" id="KW-0812">Transmembrane</keyword>
<evidence type="ECO:0000256" key="1">
    <source>
        <dbReference type="SAM" id="MobiDB-lite"/>
    </source>
</evidence>
<protein>
    <recommendedName>
        <fullName evidence="5">DUF4367 domain-containing protein</fullName>
    </recommendedName>
</protein>
<keyword evidence="2" id="KW-0472">Membrane</keyword>
<dbReference type="RefSeq" id="WP_002849205.1">
    <property type="nucleotide sequence ID" value="NZ_ADKM02000075.1"/>
</dbReference>
<feature type="transmembrane region" description="Helical" evidence="2">
    <location>
        <begin position="56"/>
        <end position="74"/>
    </location>
</feature>
<feature type="compositionally biased region" description="Basic and acidic residues" evidence="1">
    <location>
        <begin position="101"/>
        <end position="120"/>
    </location>
</feature>
<dbReference type="Proteomes" id="UP000004259">
    <property type="component" value="Unassembled WGS sequence"/>
</dbReference>
<name>E9SBV6_RUMAL</name>
<dbReference type="AlphaFoldDB" id="E9SBV6"/>
<dbReference type="EMBL" id="ADKM02000075">
    <property type="protein sequence ID" value="EGC03116.1"/>
    <property type="molecule type" value="Genomic_DNA"/>
</dbReference>
<evidence type="ECO:0000313" key="4">
    <source>
        <dbReference type="Proteomes" id="UP000004259"/>
    </source>
</evidence>
<feature type="compositionally biased region" description="Basic and acidic residues" evidence="1">
    <location>
        <begin position="81"/>
        <end position="92"/>
    </location>
</feature>
<proteinExistence type="predicted"/>
<comment type="caution">
    <text evidence="3">The sequence shown here is derived from an EMBL/GenBank/DDBJ whole genome shotgun (WGS) entry which is preliminary data.</text>
</comment>
<dbReference type="OrthoDB" id="1816769at2"/>
<gene>
    <name evidence="3" type="ORF">CUS_6771</name>
</gene>
<accession>E9SBV6</accession>
<feature type="region of interest" description="Disordered" evidence="1">
    <location>
        <begin position="81"/>
        <end position="139"/>
    </location>
</feature>
<keyword evidence="2" id="KW-1133">Transmembrane helix</keyword>
<evidence type="ECO:0000256" key="2">
    <source>
        <dbReference type="SAM" id="Phobius"/>
    </source>
</evidence>
<organism evidence="3 4">
    <name type="scientific">Ruminococcus albus 8</name>
    <dbReference type="NCBI Taxonomy" id="246199"/>
    <lineage>
        <taxon>Bacteria</taxon>
        <taxon>Bacillati</taxon>
        <taxon>Bacillota</taxon>
        <taxon>Clostridia</taxon>
        <taxon>Eubacteriales</taxon>
        <taxon>Oscillospiraceae</taxon>
        <taxon>Ruminococcus</taxon>
    </lineage>
</organism>
<dbReference type="STRING" id="246199.CUS_6771"/>
<feature type="compositionally biased region" description="Basic and acidic residues" evidence="1">
    <location>
        <begin position="128"/>
        <end position="139"/>
    </location>
</feature>
<dbReference type="eggNOG" id="ENOG503267U">
    <property type="taxonomic scope" value="Bacteria"/>
</dbReference>